<proteinExistence type="predicted"/>
<dbReference type="PANTHER" id="PTHR38011:SF12">
    <property type="entry name" value="BIFUNCTIONAL DEAMINASE-REDUCTASE DOMAIN PROTEIN"/>
    <property type="match status" value="1"/>
</dbReference>
<dbReference type="InterPro" id="IPR002734">
    <property type="entry name" value="RibDG_C"/>
</dbReference>
<dbReference type="Gene3D" id="3.40.430.10">
    <property type="entry name" value="Dihydrofolate Reductase, subunit A"/>
    <property type="match status" value="1"/>
</dbReference>
<dbReference type="InterPro" id="IPR050765">
    <property type="entry name" value="Riboflavin_Biosynth_HTPR"/>
</dbReference>
<feature type="domain" description="Bacterial bifunctional deaminase-reductase C-terminal" evidence="1">
    <location>
        <begin position="4"/>
        <end position="186"/>
    </location>
</feature>
<evidence type="ECO:0000313" key="2">
    <source>
        <dbReference type="EMBL" id="MFB8767320.1"/>
    </source>
</evidence>
<dbReference type="Pfam" id="PF01872">
    <property type="entry name" value="RibD_C"/>
    <property type="match status" value="1"/>
</dbReference>
<keyword evidence="3" id="KW-1185">Reference proteome</keyword>
<evidence type="ECO:0000259" key="1">
    <source>
        <dbReference type="Pfam" id="PF01872"/>
    </source>
</evidence>
<dbReference type="RefSeq" id="WP_326338280.1">
    <property type="nucleotide sequence ID" value="NZ_JAYMRS010000001.1"/>
</dbReference>
<accession>A0ABV5DRV6</accession>
<dbReference type="InterPro" id="IPR024072">
    <property type="entry name" value="DHFR-like_dom_sf"/>
</dbReference>
<protein>
    <submittedName>
        <fullName evidence="2">Dihydrofolate reductase family protein</fullName>
    </submittedName>
</protein>
<dbReference type="Proteomes" id="UP001585053">
    <property type="component" value="Unassembled WGS sequence"/>
</dbReference>
<name>A0ABV5DRV6_9ACTN</name>
<dbReference type="PANTHER" id="PTHR38011">
    <property type="entry name" value="DIHYDROFOLATE REDUCTASE FAMILY PROTEIN (AFU_ORTHOLOGUE AFUA_8G06820)"/>
    <property type="match status" value="1"/>
</dbReference>
<comment type="caution">
    <text evidence="2">The sequence shown here is derived from an EMBL/GenBank/DDBJ whole genome shotgun (WGS) entry which is preliminary data.</text>
</comment>
<dbReference type="SUPFAM" id="SSF53597">
    <property type="entry name" value="Dihydrofolate reductase-like"/>
    <property type="match status" value="1"/>
</dbReference>
<evidence type="ECO:0000313" key="3">
    <source>
        <dbReference type="Proteomes" id="UP001585053"/>
    </source>
</evidence>
<sequence>MSIVTTDMAMSLDGYAAGPRQRREAPFGDGPSGEITRWMFDAAEANSAELEAVTGAAAYIMGRNMFGPDRGEYDLDWRGWWGPEPPYHAPVFVLGHHEREPLTLSDTTFTFVTGGIHEALDLAREAAGGGRIDIAGGARTVNQYLAAGLIDEIRVHVTPVIMGEGTRLFEGVRGVRLEQVAARGSDLVSHITYRVLRD</sequence>
<gene>
    <name evidence="2" type="ORF">VSQ78_06360</name>
</gene>
<organism evidence="2 3">
    <name type="scientific">Nocardiopsis alba</name>
    <dbReference type="NCBI Taxonomy" id="53437"/>
    <lineage>
        <taxon>Bacteria</taxon>
        <taxon>Bacillati</taxon>
        <taxon>Actinomycetota</taxon>
        <taxon>Actinomycetes</taxon>
        <taxon>Streptosporangiales</taxon>
        <taxon>Nocardiopsidaceae</taxon>
        <taxon>Nocardiopsis</taxon>
    </lineage>
</organism>
<dbReference type="EMBL" id="JAYMRS010000001">
    <property type="protein sequence ID" value="MFB8767320.1"/>
    <property type="molecule type" value="Genomic_DNA"/>
</dbReference>
<reference evidence="2 3" key="1">
    <citation type="submission" date="2024-01" db="EMBL/GenBank/DDBJ databases">
        <title>Genome mining of biosynthetic gene clusters to explore secondary metabolites of Streptomyces sp.</title>
        <authorList>
            <person name="Baig A."/>
            <person name="Ajitkumar Shintre N."/>
            <person name="Kumar H."/>
            <person name="Anbarasu A."/>
            <person name="Ramaiah S."/>
        </authorList>
    </citation>
    <scope>NUCLEOTIDE SEQUENCE [LARGE SCALE GENOMIC DNA]</scope>
    <source>
        <strain evidence="2 3">A01</strain>
    </source>
</reference>